<evidence type="ECO:0000313" key="5">
    <source>
        <dbReference type="Proteomes" id="UP001335648"/>
    </source>
</evidence>
<feature type="signal peptide" evidence="2">
    <location>
        <begin position="1"/>
        <end position="23"/>
    </location>
</feature>
<feature type="chain" id="PRO_5043004413" description="Alpha-carbonic anhydrase domain-containing protein" evidence="2">
    <location>
        <begin position="24"/>
        <end position="207"/>
    </location>
</feature>
<organism evidence="4 5">
    <name type="scientific">Champsocephalus esox</name>
    <name type="common">pike icefish</name>
    <dbReference type="NCBI Taxonomy" id="159716"/>
    <lineage>
        <taxon>Eukaryota</taxon>
        <taxon>Metazoa</taxon>
        <taxon>Chordata</taxon>
        <taxon>Craniata</taxon>
        <taxon>Vertebrata</taxon>
        <taxon>Euteleostomi</taxon>
        <taxon>Actinopterygii</taxon>
        <taxon>Neopterygii</taxon>
        <taxon>Teleostei</taxon>
        <taxon>Neoteleostei</taxon>
        <taxon>Acanthomorphata</taxon>
        <taxon>Eupercaria</taxon>
        <taxon>Perciformes</taxon>
        <taxon>Notothenioidei</taxon>
        <taxon>Channichthyidae</taxon>
        <taxon>Champsocephalus</taxon>
    </lineage>
</organism>
<dbReference type="PANTHER" id="PTHR18952">
    <property type="entry name" value="CARBONIC ANHYDRASE"/>
    <property type="match status" value="1"/>
</dbReference>
<evidence type="ECO:0000259" key="3">
    <source>
        <dbReference type="PROSITE" id="PS51144"/>
    </source>
</evidence>
<accession>A0AAN8B2H1</accession>
<keyword evidence="2" id="KW-0732">Signal</keyword>
<dbReference type="PANTHER" id="PTHR18952:SF84">
    <property type="entry name" value="CARBONIC ANHYDRASE 14"/>
    <property type="match status" value="1"/>
</dbReference>
<dbReference type="SMART" id="SM01057">
    <property type="entry name" value="Carb_anhydrase"/>
    <property type="match status" value="1"/>
</dbReference>
<reference evidence="4 5" key="1">
    <citation type="journal article" date="2023" name="Mol. Biol. Evol.">
        <title>Genomics of Secondarily Temperate Adaptation in the Only Non-Antarctic Icefish.</title>
        <authorList>
            <person name="Rivera-Colon A.G."/>
            <person name="Rayamajhi N."/>
            <person name="Minhas B.F."/>
            <person name="Madrigal G."/>
            <person name="Bilyk K.T."/>
            <person name="Yoon V."/>
            <person name="Hune M."/>
            <person name="Gregory S."/>
            <person name="Cheng C.H.C."/>
            <person name="Catchen J.M."/>
        </authorList>
    </citation>
    <scope>NUCLEOTIDE SEQUENCE [LARGE SCALE GENOMIC DNA]</scope>
    <source>
        <strain evidence="4">JC2023a</strain>
    </source>
</reference>
<dbReference type="GO" id="GO:0008270">
    <property type="term" value="F:zinc ion binding"/>
    <property type="evidence" value="ECO:0007669"/>
    <property type="project" value="InterPro"/>
</dbReference>
<comment type="caution">
    <text evidence="4">The sequence shown here is derived from an EMBL/GenBank/DDBJ whole genome shotgun (WGS) entry which is preliminary data.</text>
</comment>
<feature type="domain" description="Alpha-carbonic anhydrase" evidence="3">
    <location>
        <begin position="37"/>
        <end position="207"/>
    </location>
</feature>
<dbReference type="Proteomes" id="UP001335648">
    <property type="component" value="Unassembled WGS sequence"/>
</dbReference>
<dbReference type="Pfam" id="PF00194">
    <property type="entry name" value="Carb_anhydrase"/>
    <property type="match status" value="1"/>
</dbReference>
<dbReference type="GO" id="GO:0004089">
    <property type="term" value="F:carbonate dehydratase activity"/>
    <property type="evidence" value="ECO:0007669"/>
    <property type="project" value="InterPro"/>
</dbReference>
<evidence type="ECO:0000256" key="2">
    <source>
        <dbReference type="SAM" id="SignalP"/>
    </source>
</evidence>
<name>A0AAN8B2H1_9TELE</name>
<comment type="similarity">
    <text evidence="1">Belongs to the alpha-carbonic anhydrase family.</text>
</comment>
<dbReference type="GO" id="GO:0005886">
    <property type="term" value="C:plasma membrane"/>
    <property type="evidence" value="ECO:0007669"/>
    <property type="project" value="TreeGrafter"/>
</dbReference>
<dbReference type="EMBL" id="JAULUE010002067">
    <property type="protein sequence ID" value="KAK5876704.1"/>
    <property type="molecule type" value="Genomic_DNA"/>
</dbReference>
<dbReference type="PROSITE" id="PS51144">
    <property type="entry name" value="ALPHA_CA_2"/>
    <property type="match status" value="1"/>
</dbReference>
<evidence type="ECO:0000256" key="1">
    <source>
        <dbReference type="ARBA" id="ARBA00010718"/>
    </source>
</evidence>
<sequence length="207" mass="23250">MVSIRTEDFSFQLILLSIIVVTAEPLVRGPRKLPEHIDWSYSGALNQRNWGKKYPSCRSARQSPVDIDETFTQVRVQYQNLQLDGWDALTAGSSTVHNNGKTVSISVEGDFFVSGGGLSSRFRVGTISFHWGRCNASSDGSEHSLNGMKYPLEMQIYCYDPAFLSLEDAVRKGGRMAALAVLFEISLDDNEKFSPCYRGRQHCQQVW</sequence>
<proteinExistence type="inferred from homology"/>
<evidence type="ECO:0000313" key="4">
    <source>
        <dbReference type="EMBL" id="KAK5876704.1"/>
    </source>
</evidence>
<protein>
    <recommendedName>
        <fullName evidence="3">Alpha-carbonic anhydrase domain-containing protein</fullName>
    </recommendedName>
</protein>
<dbReference type="Gene3D" id="3.10.200.10">
    <property type="entry name" value="Alpha carbonic anhydrase"/>
    <property type="match status" value="1"/>
</dbReference>
<dbReference type="InterPro" id="IPR036398">
    <property type="entry name" value="CA_dom_sf"/>
</dbReference>
<dbReference type="InterPro" id="IPR001148">
    <property type="entry name" value="CA_dom"/>
</dbReference>
<dbReference type="InterPro" id="IPR023561">
    <property type="entry name" value="Carbonic_anhydrase_a-class"/>
</dbReference>
<dbReference type="SUPFAM" id="SSF51069">
    <property type="entry name" value="Carbonic anhydrase"/>
    <property type="match status" value="1"/>
</dbReference>
<gene>
    <name evidence="4" type="ORF">CesoFtcFv8_026034</name>
</gene>
<keyword evidence="5" id="KW-1185">Reference proteome</keyword>
<dbReference type="AlphaFoldDB" id="A0AAN8B2H1"/>